<name>W6TEG5_HOLOB</name>
<keyword evidence="2" id="KW-1185">Reference proteome</keyword>
<proteinExistence type="predicted"/>
<comment type="caution">
    <text evidence="1">The sequence shown here is derived from an EMBL/GenBank/DDBJ whole genome shotgun (WGS) entry which is preliminary data.</text>
</comment>
<accession>W6TEG5</accession>
<gene>
    <name evidence="1" type="ORF">P618_200162</name>
</gene>
<dbReference type="EMBL" id="AWTR02000021">
    <property type="protein sequence ID" value="ETZ07638.1"/>
    <property type="molecule type" value="Genomic_DNA"/>
</dbReference>
<protein>
    <submittedName>
        <fullName evidence="1">Uncharacterized protein</fullName>
    </submittedName>
</protein>
<organism evidence="1 2">
    <name type="scientific">Holospora obtusa F1</name>
    <dbReference type="NCBI Taxonomy" id="1399147"/>
    <lineage>
        <taxon>Bacteria</taxon>
        <taxon>Pseudomonadati</taxon>
        <taxon>Pseudomonadota</taxon>
        <taxon>Alphaproteobacteria</taxon>
        <taxon>Holosporales</taxon>
        <taxon>Holosporaceae</taxon>
        <taxon>Holospora</taxon>
    </lineage>
</organism>
<dbReference type="STRING" id="1399147.P618_200162"/>
<dbReference type="Proteomes" id="UP000019112">
    <property type="component" value="Unassembled WGS sequence"/>
</dbReference>
<sequence length="67" mass="7859">MKKIQKSEVSGHIQAMKFDEMWYFFQKKIENSGLSKPLIIAHGEEFPRLQGIVMLKRSDDFTKKSNI</sequence>
<reference evidence="1 2" key="1">
    <citation type="journal article" date="2014" name="FEMS Microbiol. Lett.">
        <title>Draft genome sequences of three Holospora species (Holospora obtusa, Holospora undulata, and Holospora elegans), endonuclear symbiotic bacteria of the ciliate Paramecium caudatum.</title>
        <authorList>
            <person name="Dohra H."/>
            <person name="Tanaka K."/>
            <person name="Suzuki T."/>
            <person name="Fujishima M."/>
            <person name="Suzuki H."/>
        </authorList>
    </citation>
    <scope>NUCLEOTIDE SEQUENCE [LARGE SCALE GENOMIC DNA]</scope>
    <source>
        <strain evidence="1 2">F1</strain>
    </source>
</reference>
<dbReference type="AlphaFoldDB" id="W6TEG5"/>
<evidence type="ECO:0000313" key="2">
    <source>
        <dbReference type="Proteomes" id="UP000019112"/>
    </source>
</evidence>
<evidence type="ECO:0000313" key="1">
    <source>
        <dbReference type="EMBL" id="ETZ07638.1"/>
    </source>
</evidence>
<dbReference type="RefSeq" id="WP_021827603.1">
    <property type="nucleotide sequence ID" value="NZ_AWTR02000021.1"/>
</dbReference>